<name>A0A9P1I7I1_9PELO</name>
<sequence length="329" mass="39373">MGLFVTENFKFFAKQILGTYKIKSVEIEGACIYEKLNIDFIPSEISENEDLRKAINDFIDRIEFPYIGNKDNINIHSFSENFEGYIAANPNIEDVYELHDFMIYLQHFVEVNKLRQRMNSTILKIEPNSFVVKMSMIFDHFIFHVNQSSNDEWIFLIEGSRNVEEKWEITKLVMSPRLELLTNNITQRRAATYHMLHSEHENTDILQMVQFMPRNSSHPKIDIENCGTIIYNHTYHQHQMFFERFVEFLKLSDFKAVIDQWRKPPVFKSFQSFSFEIKYELTISGIRKAFVVNHFAEYNFKHGYYHDTKLELTCPVDIARYYKFPRNYH</sequence>
<protein>
    <submittedName>
        <fullName evidence="1">Uncharacterized protein</fullName>
    </submittedName>
</protein>
<accession>A0A9P1I7I1</accession>
<dbReference type="Proteomes" id="UP001152747">
    <property type="component" value="Unassembled WGS sequence"/>
</dbReference>
<keyword evidence="2" id="KW-1185">Reference proteome</keyword>
<comment type="caution">
    <text evidence="1">The sequence shown here is derived from an EMBL/GenBank/DDBJ whole genome shotgun (WGS) entry which is preliminary data.</text>
</comment>
<evidence type="ECO:0000313" key="2">
    <source>
        <dbReference type="Proteomes" id="UP001152747"/>
    </source>
</evidence>
<dbReference type="EMBL" id="CANHGI010000001">
    <property type="protein sequence ID" value="CAI5439618.1"/>
    <property type="molecule type" value="Genomic_DNA"/>
</dbReference>
<dbReference type="AlphaFoldDB" id="A0A9P1I7I1"/>
<reference evidence="1" key="1">
    <citation type="submission" date="2022-11" db="EMBL/GenBank/DDBJ databases">
        <authorList>
            <person name="Kikuchi T."/>
        </authorList>
    </citation>
    <scope>NUCLEOTIDE SEQUENCE</scope>
    <source>
        <strain evidence="1">PS1010</strain>
    </source>
</reference>
<gene>
    <name evidence="1" type="ORF">CAMP_LOCUS2255</name>
</gene>
<organism evidence="1 2">
    <name type="scientific">Caenorhabditis angaria</name>
    <dbReference type="NCBI Taxonomy" id="860376"/>
    <lineage>
        <taxon>Eukaryota</taxon>
        <taxon>Metazoa</taxon>
        <taxon>Ecdysozoa</taxon>
        <taxon>Nematoda</taxon>
        <taxon>Chromadorea</taxon>
        <taxon>Rhabditida</taxon>
        <taxon>Rhabditina</taxon>
        <taxon>Rhabditomorpha</taxon>
        <taxon>Rhabditoidea</taxon>
        <taxon>Rhabditidae</taxon>
        <taxon>Peloderinae</taxon>
        <taxon>Caenorhabditis</taxon>
    </lineage>
</organism>
<proteinExistence type="predicted"/>
<evidence type="ECO:0000313" key="1">
    <source>
        <dbReference type="EMBL" id="CAI5439618.1"/>
    </source>
</evidence>